<dbReference type="OrthoDB" id="5244958at2759"/>
<dbReference type="SUPFAM" id="SSF81995">
    <property type="entry name" value="beta-sandwich domain of Sec23/24"/>
    <property type="match status" value="1"/>
</dbReference>
<dbReference type="Proteomes" id="UP000001056">
    <property type="component" value="Unassembled WGS sequence"/>
</dbReference>
<feature type="compositionally biased region" description="Low complexity" evidence="1">
    <location>
        <begin position="72"/>
        <end position="81"/>
    </location>
</feature>
<organism evidence="3 4">
    <name type="scientific">Chaetomium globosum (strain ATCC 6205 / CBS 148.51 / DSM 1962 / NBRC 6347 / NRRL 1970)</name>
    <name type="common">Soil fungus</name>
    <dbReference type="NCBI Taxonomy" id="306901"/>
    <lineage>
        <taxon>Eukaryota</taxon>
        <taxon>Fungi</taxon>
        <taxon>Dikarya</taxon>
        <taxon>Ascomycota</taxon>
        <taxon>Pezizomycotina</taxon>
        <taxon>Sordariomycetes</taxon>
        <taxon>Sordariomycetidae</taxon>
        <taxon>Sordariales</taxon>
        <taxon>Chaetomiaceae</taxon>
        <taxon>Chaetomium</taxon>
    </lineage>
</organism>
<keyword evidence="2" id="KW-0812">Transmembrane</keyword>
<feature type="region of interest" description="Disordered" evidence="1">
    <location>
        <begin position="1"/>
        <end position="170"/>
    </location>
</feature>
<dbReference type="HOGENOM" id="CLU_057715_0_0_1"/>
<dbReference type="GeneID" id="4394799"/>
<dbReference type="InParanoid" id="Q2GRI0"/>
<keyword evidence="4" id="KW-1185">Reference proteome</keyword>
<feature type="compositionally biased region" description="Pro residues" evidence="1">
    <location>
        <begin position="126"/>
        <end position="141"/>
    </location>
</feature>
<name>Q2GRI0_CHAGB</name>
<dbReference type="AlphaFoldDB" id="Q2GRI0"/>
<evidence type="ECO:0000313" key="3">
    <source>
        <dbReference type="EMBL" id="EAQ85410.1"/>
    </source>
</evidence>
<reference evidence="4" key="1">
    <citation type="journal article" date="2015" name="Genome Announc.">
        <title>Draft genome sequence of the cellulolytic fungus Chaetomium globosum.</title>
        <authorList>
            <person name="Cuomo C.A."/>
            <person name="Untereiner W.A."/>
            <person name="Ma L.-J."/>
            <person name="Grabherr M."/>
            <person name="Birren B.W."/>
        </authorList>
    </citation>
    <scope>NUCLEOTIDE SEQUENCE [LARGE SCALE GENOMIC DNA]</scope>
    <source>
        <strain evidence="4">ATCC 6205 / CBS 148.51 / DSM 1962 / NBRC 6347 / NRRL 1970</strain>
    </source>
</reference>
<evidence type="ECO:0008006" key="5">
    <source>
        <dbReference type="Google" id="ProtNLM"/>
    </source>
</evidence>
<dbReference type="eggNOG" id="ENOG502T7P9">
    <property type="taxonomic scope" value="Eukaryota"/>
</dbReference>
<dbReference type="VEuPathDB" id="FungiDB:CHGG_09424"/>
<feature type="compositionally biased region" description="Low complexity" evidence="1">
    <location>
        <begin position="91"/>
        <end position="125"/>
    </location>
</feature>
<dbReference type="RefSeq" id="XP_001227351.1">
    <property type="nucleotide sequence ID" value="XM_001227350.1"/>
</dbReference>
<evidence type="ECO:0000256" key="2">
    <source>
        <dbReference type="SAM" id="Phobius"/>
    </source>
</evidence>
<feature type="transmembrane region" description="Helical" evidence="2">
    <location>
        <begin position="186"/>
        <end position="208"/>
    </location>
</feature>
<sequence length="400" mass="42453">MGRRNKKPPPRVYHDGLIPATHDTYQSYPEVVGDDFDQVKHEKSYPELAPPQDDPDQQPPPQPHHQYHQHQQDPPDNQPNHQHAHHPSTILAPPNNNNNNANNNLSHHHSPLSPLSGSNPPHSHSQPPPSSSSAPAPPPLIHPLAGLPRPSGVHSLRQAWSEPGDPEDPHGVLLDADRVAWWKRPVFWVLVVAGAVIVVLAGILGGVASGRVGTALGGVGGAGGRGEGSSGSMPPVANPTCPGSGNRNYTTSVAGAMPKTFRIQCGANYPGGDGILGLRKTGSIDTIAGCFDACARESGCVAAVFSPGDAVECWLKEFVGVVQTGGKAEGMVFGMEVGRCQTVRTTLHTWRVIQQTHASQSSTNNMSSQSESQTEASQSKTPAEGKYPYSLLSFMNADEL</sequence>
<keyword evidence="2" id="KW-1133">Transmembrane helix</keyword>
<dbReference type="EMBL" id="CH408034">
    <property type="protein sequence ID" value="EAQ85410.1"/>
    <property type="molecule type" value="Genomic_DNA"/>
</dbReference>
<dbReference type="OMA" id="IDTIAGC"/>
<evidence type="ECO:0000313" key="4">
    <source>
        <dbReference type="Proteomes" id="UP000001056"/>
    </source>
</evidence>
<gene>
    <name evidence="3" type="ORF">CHGG_09424</name>
</gene>
<proteinExistence type="predicted"/>
<feature type="compositionally biased region" description="Low complexity" evidence="1">
    <location>
        <begin position="359"/>
        <end position="379"/>
    </location>
</feature>
<feature type="region of interest" description="Disordered" evidence="1">
    <location>
        <begin position="357"/>
        <end position="386"/>
    </location>
</feature>
<accession>Q2GRI0</accession>
<dbReference type="STRING" id="306901.Q2GRI0"/>
<evidence type="ECO:0000256" key="1">
    <source>
        <dbReference type="SAM" id="MobiDB-lite"/>
    </source>
</evidence>
<feature type="region of interest" description="Disordered" evidence="1">
    <location>
        <begin position="222"/>
        <end position="244"/>
    </location>
</feature>
<keyword evidence="2" id="KW-0472">Membrane</keyword>
<protein>
    <recommendedName>
        <fullName evidence="5">Apple domain-containing protein</fullName>
    </recommendedName>
</protein>